<sequence>MELKIVSRSDISRPDFSKYDRQALTGNFKEAQTNIVTLTTFAPEQVEMLICYLYTGASYLMLVAALNISSETATHELLKLLVDFVVVADYFLLDDECHAAVLERLRSCLSGGGTRRRWPEFVEAVEYAYGLHLADNETSRLLDARKVLVDWYNEKHETARKKIGPGAFSFLSQVPQFALDVLLARDRDEDK</sequence>
<reference evidence="1 2" key="1">
    <citation type="submission" date="2023-01" db="EMBL/GenBank/DDBJ databases">
        <title>Analysis of 21 Apiospora genomes using comparative genomics revels a genus with tremendous synthesis potential of carbohydrate active enzymes and secondary metabolites.</title>
        <authorList>
            <person name="Sorensen T."/>
        </authorList>
    </citation>
    <scope>NUCLEOTIDE SEQUENCE [LARGE SCALE GENOMIC DNA]</scope>
    <source>
        <strain evidence="1 2">CBS 83171</strain>
    </source>
</reference>
<organism evidence="1 2">
    <name type="scientific">Apiospora saccharicola</name>
    <dbReference type="NCBI Taxonomy" id="335842"/>
    <lineage>
        <taxon>Eukaryota</taxon>
        <taxon>Fungi</taxon>
        <taxon>Dikarya</taxon>
        <taxon>Ascomycota</taxon>
        <taxon>Pezizomycotina</taxon>
        <taxon>Sordariomycetes</taxon>
        <taxon>Xylariomycetidae</taxon>
        <taxon>Amphisphaeriales</taxon>
        <taxon>Apiosporaceae</taxon>
        <taxon>Apiospora</taxon>
    </lineage>
</organism>
<proteinExistence type="predicted"/>
<dbReference type="InterPro" id="IPR011333">
    <property type="entry name" value="SKP1/BTB/POZ_sf"/>
</dbReference>
<accession>A0ABR1VMY4</accession>
<dbReference type="EMBL" id="JAQQWM010000003">
    <property type="protein sequence ID" value="KAK8072611.1"/>
    <property type="molecule type" value="Genomic_DNA"/>
</dbReference>
<evidence type="ECO:0000313" key="2">
    <source>
        <dbReference type="Proteomes" id="UP001446871"/>
    </source>
</evidence>
<dbReference type="Gene3D" id="3.30.710.10">
    <property type="entry name" value="Potassium Channel Kv1.1, Chain A"/>
    <property type="match status" value="1"/>
</dbReference>
<evidence type="ECO:0000313" key="1">
    <source>
        <dbReference type="EMBL" id="KAK8072611.1"/>
    </source>
</evidence>
<dbReference type="CDD" id="cd18186">
    <property type="entry name" value="BTB_POZ_ZBTB_KLHL-like"/>
    <property type="match status" value="1"/>
</dbReference>
<name>A0ABR1VMY4_9PEZI</name>
<protein>
    <recommendedName>
        <fullName evidence="3">BTB domain-containing protein</fullName>
    </recommendedName>
</protein>
<gene>
    <name evidence="1" type="ORF">PG996_005959</name>
</gene>
<dbReference type="Proteomes" id="UP001446871">
    <property type="component" value="Unassembled WGS sequence"/>
</dbReference>
<comment type="caution">
    <text evidence="1">The sequence shown here is derived from an EMBL/GenBank/DDBJ whole genome shotgun (WGS) entry which is preliminary data.</text>
</comment>
<keyword evidence="2" id="KW-1185">Reference proteome</keyword>
<evidence type="ECO:0008006" key="3">
    <source>
        <dbReference type="Google" id="ProtNLM"/>
    </source>
</evidence>